<dbReference type="InterPro" id="IPR013482">
    <property type="entry name" value="Molybde_CF_guanTrfase"/>
</dbReference>
<dbReference type="AlphaFoldDB" id="A0A381RHT4"/>
<keyword evidence="4" id="KW-0547">Nucleotide-binding</keyword>
<evidence type="ECO:0000256" key="3">
    <source>
        <dbReference type="ARBA" id="ARBA00022723"/>
    </source>
</evidence>
<evidence type="ECO:0000256" key="7">
    <source>
        <dbReference type="ARBA" id="ARBA00023150"/>
    </source>
</evidence>
<evidence type="ECO:0000256" key="6">
    <source>
        <dbReference type="ARBA" id="ARBA00023134"/>
    </source>
</evidence>
<dbReference type="PANTHER" id="PTHR19136">
    <property type="entry name" value="MOLYBDENUM COFACTOR GUANYLYLTRANSFERASE"/>
    <property type="match status" value="1"/>
</dbReference>
<dbReference type="GO" id="GO:0046872">
    <property type="term" value="F:metal ion binding"/>
    <property type="evidence" value="ECO:0007669"/>
    <property type="project" value="UniProtKB-KW"/>
</dbReference>
<accession>A0A381RHT4</accession>
<dbReference type="EMBL" id="UINC01001899">
    <property type="protein sequence ID" value="SUZ90498.1"/>
    <property type="molecule type" value="Genomic_DNA"/>
</dbReference>
<organism evidence="9">
    <name type="scientific">marine metagenome</name>
    <dbReference type="NCBI Taxonomy" id="408172"/>
    <lineage>
        <taxon>unclassified sequences</taxon>
        <taxon>metagenomes</taxon>
        <taxon>ecological metagenomes</taxon>
    </lineage>
</organism>
<evidence type="ECO:0000256" key="4">
    <source>
        <dbReference type="ARBA" id="ARBA00022741"/>
    </source>
</evidence>
<dbReference type="PANTHER" id="PTHR19136:SF81">
    <property type="entry name" value="MOLYBDENUM COFACTOR GUANYLYLTRANSFERASE"/>
    <property type="match status" value="1"/>
</dbReference>
<gene>
    <name evidence="9" type="ORF">METZ01_LOCUS43352</name>
</gene>
<dbReference type="SUPFAM" id="SSF53448">
    <property type="entry name" value="Nucleotide-diphospho-sugar transferases"/>
    <property type="match status" value="1"/>
</dbReference>
<evidence type="ECO:0000256" key="1">
    <source>
        <dbReference type="ARBA" id="ARBA00022490"/>
    </source>
</evidence>
<dbReference type="GO" id="GO:0005525">
    <property type="term" value="F:GTP binding"/>
    <property type="evidence" value="ECO:0007669"/>
    <property type="project" value="UniProtKB-KW"/>
</dbReference>
<dbReference type="Pfam" id="PF12804">
    <property type="entry name" value="NTP_transf_3"/>
    <property type="match status" value="1"/>
</dbReference>
<reference evidence="9" key="1">
    <citation type="submission" date="2018-05" db="EMBL/GenBank/DDBJ databases">
        <authorList>
            <person name="Lanie J.A."/>
            <person name="Ng W.-L."/>
            <person name="Kazmierczak K.M."/>
            <person name="Andrzejewski T.M."/>
            <person name="Davidsen T.M."/>
            <person name="Wayne K.J."/>
            <person name="Tettelin H."/>
            <person name="Glass J.I."/>
            <person name="Rusch D."/>
            <person name="Podicherti R."/>
            <person name="Tsui H.-C.T."/>
            <person name="Winkler M.E."/>
        </authorList>
    </citation>
    <scope>NUCLEOTIDE SEQUENCE</scope>
</reference>
<dbReference type="GO" id="GO:0016779">
    <property type="term" value="F:nucleotidyltransferase activity"/>
    <property type="evidence" value="ECO:0007669"/>
    <property type="project" value="UniProtKB-ARBA"/>
</dbReference>
<dbReference type="Gene3D" id="3.90.550.10">
    <property type="entry name" value="Spore Coat Polysaccharide Biosynthesis Protein SpsA, Chain A"/>
    <property type="match status" value="1"/>
</dbReference>
<dbReference type="InterPro" id="IPR025877">
    <property type="entry name" value="MobA-like_NTP_Trfase"/>
</dbReference>
<keyword evidence="6" id="KW-0342">GTP-binding</keyword>
<dbReference type="HAMAP" id="MF_00316">
    <property type="entry name" value="MobA"/>
    <property type="match status" value="1"/>
</dbReference>
<evidence type="ECO:0000256" key="2">
    <source>
        <dbReference type="ARBA" id="ARBA00022679"/>
    </source>
</evidence>
<dbReference type="CDD" id="cd02503">
    <property type="entry name" value="MobA"/>
    <property type="match status" value="1"/>
</dbReference>
<proteinExistence type="inferred from homology"/>
<keyword evidence="5" id="KW-0460">Magnesium</keyword>
<keyword evidence="3" id="KW-0479">Metal-binding</keyword>
<evidence type="ECO:0000259" key="8">
    <source>
        <dbReference type="Pfam" id="PF12804"/>
    </source>
</evidence>
<keyword evidence="7" id="KW-0501">Molybdenum cofactor biosynthesis</keyword>
<keyword evidence="2" id="KW-0808">Transferase</keyword>
<evidence type="ECO:0000256" key="5">
    <source>
        <dbReference type="ARBA" id="ARBA00022842"/>
    </source>
</evidence>
<dbReference type="InterPro" id="IPR029044">
    <property type="entry name" value="Nucleotide-diphossugar_trans"/>
</dbReference>
<dbReference type="GO" id="GO:1902758">
    <property type="term" value="P:bis(molybdopterin guanine dinucleotide)molybdenum biosynthetic process"/>
    <property type="evidence" value="ECO:0007669"/>
    <property type="project" value="TreeGrafter"/>
</dbReference>
<name>A0A381RHT4_9ZZZZ</name>
<keyword evidence="1" id="KW-0963">Cytoplasm</keyword>
<feature type="domain" description="MobA-like NTP transferase" evidence="8">
    <location>
        <begin position="3"/>
        <end position="155"/>
    </location>
</feature>
<dbReference type="NCBIfam" id="TIGR02665">
    <property type="entry name" value="molyb_mobA"/>
    <property type="match status" value="1"/>
</dbReference>
<sequence>MIGGQSKRMGGGIKSLITFNNKSIFDRILERLVSQVDKIIINCNDQEKGFEKYRLPILKDLKQGYLGPLAGIHSAMHWLSLNDHQTKWLITIPGDTPFIPMNIVAQFKSKMSKQTKIILAQSGKKTHPIIGAWHTSLFSDLDENLDKGTRKILTWAHNHPIEYINFGTKPYDPFFNINFKEDITEATRIDEFHTF</sequence>
<evidence type="ECO:0000313" key="9">
    <source>
        <dbReference type="EMBL" id="SUZ90498.1"/>
    </source>
</evidence>
<protein>
    <recommendedName>
        <fullName evidence="8">MobA-like NTP transferase domain-containing protein</fullName>
    </recommendedName>
</protein>